<protein>
    <recommendedName>
        <fullName evidence="4">Lysine-specific metallo-endopeptidase domain-containing protein</fullName>
    </recommendedName>
</protein>
<evidence type="ECO:0008006" key="4">
    <source>
        <dbReference type="Google" id="ProtNLM"/>
    </source>
</evidence>
<comment type="caution">
    <text evidence="2">The sequence shown here is derived from an EMBL/GenBank/DDBJ whole genome shotgun (WGS) entry which is preliminary data.</text>
</comment>
<evidence type="ECO:0000313" key="2">
    <source>
        <dbReference type="EMBL" id="KAF2437530.1"/>
    </source>
</evidence>
<reference evidence="2" key="1">
    <citation type="journal article" date="2020" name="Stud. Mycol.">
        <title>101 Dothideomycetes genomes: a test case for predicting lifestyles and emergence of pathogens.</title>
        <authorList>
            <person name="Haridas S."/>
            <person name="Albert R."/>
            <person name="Binder M."/>
            <person name="Bloem J."/>
            <person name="Labutti K."/>
            <person name="Salamov A."/>
            <person name="Andreopoulos B."/>
            <person name="Baker S."/>
            <person name="Barry K."/>
            <person name="Bills G."/>
            <person name="Bluhm B."/>
            <person name="Cannon C."/>
            <person name="Castanera R."/>
            <person name="Culley D."/>
            <person name="Daum C."/>
            <person name="Ezra D."/>
            <person name="Gonzalez J."/>
            <person name="Henrissat B."/>
            <person name="Kuo A."/>
            <person name="Liang C."/>
            <person name="Lipzen A."/>
            <person name="Lutzoni F."/>
            <person name="Magnuson J."/>
            <person name="Mondo S."/>
            <person name="Nolan M."/>
            <person name="Ohm R."/>
            <person name="Pangilinan J."/>
            <person name="Park H.-J."/>
            <person name="Ramirez L."/>
            <person name="Alfaro M."/>
            <person name="Sun H."/>
            <person name="Tritt A."/>
            <person name="Yoshinaga Y."/>
            <person name="Zwiers L.-H."/>
            <person name="Turgeon B."/>
            <person name="Goodwin S."/>
            <person name="Spatafora J."/>
            <person name="Crous P."/>
            <person name="Grigoriev I."/>
        </authorList>
    </citation>
    <scope>NUCLEOTIDE SEQUENCE</scope>
    <source>
        <strain evidence="2">CBS 690.94</strain>
    </source>
</reference>
<dbReference type="Proteomes" id="UP000799764">
    <property type="component" value="Unassembled WGS sequence"/>
</dbReference>
<evidence type="ECO:0000313" key="3">
    <source>
        <dbReference type="Proteomes" id="UP000799764"/>
    </source>
</evidence>
<dbReference type="InterPro" id="IPR024079">
    <property type="entry name" value="MetalloPept_cat_dom_sf"/>
</dbReference>
<feature type="chain" id="PRO_5040158427" description="Lysine-specific metallo-endopeptidase domain-containing protein" evidence="1">
    <location>
        <begin position="20"/>
        <end position="368"/>
    </location>
</feature>
<sequence>MVRFFKVGLIALFVAPLYAAYTYTVEVDCSLNSPQRGDGVHEAILEIIHHSKRFATALSQRDDRFNDILKWFFGVDVGNNDISHVFDVFQRIGDMLPEITEPTLNSLVRVHCDDQQRYKAKSDQFEDIPYPQDDATKTKTWVADIVNNCISLASDLGCRESSEVYAELLGSYREPHTRWLEVASRESSLNPDRTTLDICKRTFDSGLPFTFRQIAKKELDNPDFRAADIDSLIGLVILHELTHVPKLSEQTFRVGGQPKAETGGSEDYHGPEQLVGYYTHNTYDKTLAEHLENKIEYTMMNADSYAYALGLFILYGKQWVPSRDTDGTIKFTKDTNVPLEGDWPGAEPLETAKRSIVHSPASWPKAHL</sequence>
<dbReference type="AlphaFoldDB" id="A0A9P4P3A2"/>
<dbReference type="GO" id="GO:0008237">
    <property type="term" value="F:metallopeptidase activity"/>
    <property type="evidence" value="ECO:0007669"/>
    <property type="project" value="InterPro"/>
</dbReference>
<keyword evidence="1" id="KW-0732">Signal</keyword>
<feature type="signal peptide" evidence="1">
    <location>
        <begin position="1"/>
        <end position="19"/>
    </location>
</feature>
<evidence type="ECO:0000256" key="1">
    <source>
        <dbReference type="SAM" id="SignalP"/>
    </source>
</evidence>
<dbReference type="EMBL" id="MU001515">
    <property type="protein sequence ID" value="KAF2437530.1"/>
    <property type="molecule type" value="Genomic_DNA"/>
</dbReference>
<name>A0A9P4P3A2_9PLEO</name>
<gene>
    <name evidence="2" type="ORF">P171DRAFT_491872</name>
</gene>
<dbReference type="Gene3D" id="3.40.390.10">
    <property type="entry name" value="Collagenase (Catalytic Domain)"/>
    <property type="match status" value="1"/>
</dbReference>
<accession>A0A9P4P3A2</accession>
<dbReference type="OrthoDB" id="10649888at2759"/>
<proteinExistence type="predicted"/>
<keyword evidence="3" id="KW-1185">Reference proteome</keyword>
<organism evidence="2 3">
    <name type="scientific">Karstenula rhodostoma CBS 690.94</name>
    <dbReference type="NCBI Taxonomy" id="1392251"/>
    <lineage>
        <taxon>Eukaryota</taxon>
        <taxon>Fungi</taxon>
        <taxon>Dikarya</taxon>
        <taxon>Ascomycota</taxon>
        <taxon>Pezizomycotina</taxon>
        <taxon>Dothideomycetes</taxon>
        <taxon>Pleosporomycetidae</taxon>
        <taxon>Pleosporales</taxon>
        <taxon>Massarineae</taxon>
        <taxon>Didymosphaeriaceae</taxon>
        <taxon>Karstenula</taxon>
    </lineage>
</organism>